<dbReference type="RefSeq" id="WP_379867782.1">
    <property type="nucleotide sequence ID" value="NZ_JBHTBW010000087.1"/>
</dbReference>
<organism evidence="1 2">
    <name type="scientific">Laceyella putida</name>
    <dbReference type="NCBI Taxonomy" id="110101"/>
    <lineage>
        <taxon>Bacteria</taxon>
        <taxon>Bacillati</taxon>
        <taxon>Bacillota</taxon>
        <taxon>Bacilli</taxon>
        <taxon>Bacillales</taxon>
        <taxon>Thermoactinomycetaceae</taxon>
        <taxon>Laceyella</taxon>
    </lineage>
</organism>
<dbReference type="Proteomes" id="UP001596500">
    <property type="component" value="Unassembled WGS sequence"/>
</dbReference>
<evidence type="ECO:0000313" key="1">
    <source>
        <dbReference type="EMBL" id="MFC7443450.1"/>
    </source>
</evidence>
<keyword evidence="2" id="KW-1185">Reference proteome</keyword>
<reference evidence="2" key="1">
    <citation type="journal article" date="2019" name="Int. J. Syst. Evol. Microbiol.">
        <title>The Global Catalogue of Microorganisms (GCM) 10K type strain sequencing project: providing services to taxonomists for standard genome sequencing and annotation.</title>
        <authorList>
            <consortium name="The Broad Institute Genomics Platform"/>
            <consortium name="The Broad Institute Genome Sequencing Center for Infectious Disease"/>
            <person name="Wu L."/>
            <person name="Ma J."/>
        </authorList>
    </citation>
    <scope>NUCLEOTIDE SEQUENCE [LARGE SCALE GENOMIC DNA]</scope>
    <source>
        <strain evidence="2">CGMCC 1.12942</strain>
    </source>
</reference>
<sequence>MRFEEYLKESGLTPAQLYRDPDLHEDIVNEFMSLVEEEPDEYEWE</sequence>
<protein>
    <submittedName>
        <fullName evidence="1">Uncharacterized protein</fullName>
    </submittedName>
</protein>
<dbReference type="EMBL" id="JBHTBW010000087">
    <property type="protein sequence ID" value="MFC7443450.1"/>
    <property type="molecule type" value="Genomic_DNA"/>
</dbReference>
<name>A0ABW2RR41_9BACL</name>
<proteinExistence type="predicted"/>
<comment type="caution">
    <text evidence="1">The sequence shown here is derived from an EMBL/GenBank/DDBJ whole genome shotgun (WGS) entry which is preliminary data.</text>
</comment>
<gene>
    <name evidence="1" type="ORF">ACFQNG_20540</name>
</gene>
<accession>A0ABW2RR41</accession>
<evidence type="ECO:0000313" key="2">
    <source>
        <dbReference type="Proteomes" id="UP001596500"/>
    </source>
</evidence>